<evidence type="ECO:0000256" key="4">
    <source>
        <dbReference type="ARBA" id="ARBA00022679"/>
    </source>
</evidence>
<evidence type="ECO:0000256" key="1">
    <source>
        <dbReference type="ARBA" id="ARBA00004651"/>
    </source>
</evidence>
<feature type="domain" description="Glycosyltransferase RgtA/B/C/D-like" evidence="9">
    <location>
        <begin position="65"/>
        <end position="218"/>
    </location>
</feature>
<evidence type="ECO:0000256" key="5">
    <source>
        <dbReference type="ARBA" id="ARBA00022692"/>
    </source>
</evidence>
<keyword evidence="2" id="KW-1003">Cell membrane</keyword>
<keyword evidence="4" id="KW-0808">Transferase</keyword>
<dbReference type="Pfam" id="PF13231">
    <property type="entry name" value="PMT_2"/>
    <property type="match status" value="1"/>
</dbReference>
<feature type="transmembrane region" description="Helical" evidence="8">
    <location>
        <begin position="7"/>
        <end position="28"/>
    </location>
</feature>
<dbReference type="GO" id="GO:0009103">
    <property type="term" value="P:lipopolysaccharide biosynthetic process"/>
    <property type="evidence" value="ECO:0007669"/>
    <property type="project" value="UniProtKB-ARBA"/>
</dbReference>
<accession>A0A5E7IY18</accession>
<sequence>MNVKPGNINWGMYVSLGVIIVLGCYLRLRNLEARGLWLDEAFSVAVSDPANSFIDVYRITLSDVHPPFYQLVLWLFYRAFGFGEFVGRYLSVIFGVLLIPGVFFLGRKLIDEKTGIIAASLVSINCFLISYSQETRSYEMLALLTVLSFLLFLRCMSGGGFWGFFGWSIVVVMLVNTHYFGYLPVFAQALVCICALVGGGVGKKAFYKFCAAGLFVALTVLPSFSYMSNSFGRSGFWIAPPNESMLFETFVLYFGNDFLVSIALVLFVLGLVFLIFDEQKKFSSRMLVVWFCVGVVVPYLCSIYVRPVMTHRNLIVLLPMVLLVIAFSVGLIKDRVAKAGVIILFLCFSATPVFSDVSKVKEPKYQIFQNSGFREVVIYALESPIVLPIYSTYPREFSVYFKLQGSPLKVEGLGRLEADLVSPQRPSDFYVLQTLNGAKFELDEGFLKKYRVEISSIKKIANSRLVELHSLSQ</sequence>
<dbReference type="Proteomes" id="UP000375525">
    <property type="component" value="Unassembled WGS sequence"/>
</dbReference>
<evidence type="ECO:0000256" key="8">
    <source>
        <dbReference type="SAM" id="Phobius"/>
    </source>
</evidence>
<evidence type="ECO:0000313" key="10">
    <source>
        <dbReference type="EMBL" id="VVO81638.1"/>
    </source>
</evidence>
<reference evidence="10 11" key="1">
    <citation type="submission" date="2019-09" db="EMBL/GenBank/DDBJ databases">
        <authorList>
            <person name="Chandra G."/>
            <person name="Truman W A."/>
        </authorList>
    </citation>
    <scope>NUCLEOTIDE SEQUENCE [LARGE SCALE GENOMIC DNA]</scope>
    <source>
        <strain evidence="10">PS880</strain>
    </source>
</reference>
<feature type="transmembrane region" description="Helical" evidence="8">
    <location>
        <begin position="185"/>
        <end position="202"/>
    </location>
</feature>
<dbReference type="AlphaFoldDB" id="A0A5E7IY18"/>
<dbReference type="PANTHER" id="PTHR33908">
    <property type="entry name" value="MANNOSYLTRANSFERASE YKCB-RELATED"/>
    <property type="match status" value="1"/>
</dbReference>
<organism evidence="10 11">
    <name type="scientific">Pseudomonas fluorescens</name>
    <dbReference type="NCBI Taxonomy" id="294"/>
    <lineage>
        <taxon>Bacteria</taxon>
        <taxon>Pseudomonadati</taxon>
        <taxon>Pseudomonadota</taxon>
        <taxon>Gammaproteobacteria</taxon>
        <taxon>Pseudomonadales</taxon>
        <taxon>Pseudomonadaceae</taxon>
        <taxon>Pseudomonas</taxon>
    </lineage>
</organism>
<dbReference type="InterPro" id="IPR038731">
    <property type="entry name" value="RgtA/B/C-like"/>
</dbReference>
<evidence type="ECO:0000313" key="11">
    <source>
        <dbReference type="Proteomes" id="UP000375525"/>
    </source>
</evidence>
<name>A0A5E7IY18_PSEFL</name>
<feature type="transmembrane region" description="Helical" evidence="8">
    <location>
        <begin position="85"/>
        <end position="105"/>
    </location>
</feature>
<proteinExistence type="predicted"/>
<feature type="transmembrane region" description="Helical" evidence="8">
    <location>
        <begin position="250"/>
        <end position="275"/>
    </location>
</feature>
<feature type="transmembrane region" description="Helical" evidence="8">
    <location>
        <begin position="339"/>
        <end position="355"/>
    </location>
</feature>
<comment type="subcellular location">
    <subcellularLocation>
        <location evidence="1">Cell membrane</location>
        <topology evidence="1">Multi-pass membrane protein</topology>
    </subcellularLocation>
</comment>
<evidence type="ECO:0000256" key="2">
    <source>
        <dbReference type="ARBA" id="ARBA00022475"/>
    </source>
</evidence>
<dbReference type="GO" id="GO:0016763">
    <property type="term" value="F:pentosyltransferase activity"/>
    <property type="evidence" value="ECO:0007669"/>
    <property type="project" value="TreeGrafter"/>
</dbReference>
<dbReference type="GO" id="GO:0005886">
    <property type="term" value="C:plasma membrane"/>
    <property type="evidence" value="ECO:0007669"/>
    <property type="project" value="UniProtKB-SubCell"/>
</dbReference>
<keyword evidence="7 8" id="KW-0472">Membrane</keyword>
<keyword evidence="5 8" id="KW-0812">Transmembrane</keyword>
<feature type="transmembrane region" description="Helical" evidence="8">
    <location>
        <begin position="209"/>
        <end position="227"/>
    </location>
</feature>
<dbReference type="InterPro" id="IPR050297">
    <property type="entry name" value="LipidA_mod_glycosyltrf_83"/>
</dbReference>
<dbReference type="OrthoDB" id="5437043at2"/>
<evidence type="ECO:0000256" key="3">
    <source>
        <dbReference type="ARBA" id="ARBA00022676"/>
    </source>
</evidence>
<dbReference type="EMBL" id="CABVIH010000007">
    <property type="protein sequence ID" value="VVO81638.1"/>
    <property type="molecule type" value="Genomic_DNA"/>
</dbReference>
<dbReference type="PROSITE" id="PS51257">
    <property type="entry name" value="PROKAR_LIPOPROTEIN"/>
    <property type="match status" value="1"/>
</dbReference>
<keyword evidence="6 8" id="KW-1133">Transmembrane helix</keyword>
<keyword evidence="3" id="KW-0328">Glycosyltransferase</keyword>
<evidence type="ECO:0000256" key="6">
    <source>
        <dbReference type="ARBA" id="ARBA00022989"/>
    </source>
</evidence>
<dbReference type="RefSeq" id="WP_150779472.1">
    <property type="nucleotide sequence ID" value="NZ_CABVIH010000007.1"/>
</dbReference>
<evidence type="ECO:0000259" key="9">
    <source>
        <dbReference type="Pfam" id="PF13231"/>
    </source>
</evidence>
<gene>
    <name evidence="10" type="ORF">PS880_01836</name>
</gene>
<protein>
    <recommendedName>
        <fullName evidence="9">Glycosyltransferase RgtA/B/C/D-like domain-containing protein</fullName>
    </recommendedName>
</protein>
<feature type="transmembrane region" description="Helical" evidence="8">
    <location>
        <begin position="287"/>
        <end position="305"/>
    </location>
</feature>
<dbReference type="PANTHER" id="PTHR33908:SF11">
    <property type="entry name" value="MEMBRANE PROTEIN"/>
    <property type="match status" value="1"/>
</dbReference>
<feature type="transmembrane region" description="Helical" evidence="8">
    <location>
        <begin position="311"/>
        <end position="332"/>
    </location>
</feature>
<evidence type="ECO:0000256" key="7">
    <source>
        <dbReference type="ARBA" id="ARBA00023136"/>
    </source>
</evidence>
<feature type="transmembrane region" description="Helical" evidence="8">
    <location>
        <begin position="114"/>
        <end position="131"/>
    </location>
</feature>